<evidence type="ECO:0000313" key="2">
    <source>
        <dbReference type="Proteomes" id="UP000251717"/>
    </source>
</evidence>
<dbReference type="RefSeq" id="WP_116591067.1">
    <property type="nucleotide sequence ID" value="NZ_MZGS01000006.1"/>
</dbReference>
<evidence type="ECO:0000313" key="1">
    <source>
        <dbReference type="EMBL" id="PWB88340.1"/>
    </source>
</evidence>
<protein>
    <submittedName>
        <fullName evidence="1">LicD family protein</fullName>
    </submittedName>
</protein>
<gene>
    <name evidence="1" type="ORF">MBBTH_00710</name>
</gene>
<comment type="caution">
    <text evidence="1">The sequence shown here is derived from an EMBL/GenBank/DDBJ whole genome shotgun (WGS) entry which is preliminary data.</text>
</comment>
<dbReference type="Proteomes" id="UP000251717">
    <property type="component" value="Unassembled WGS sequence"/>
</dbReference>
<dbReference type="PANTHER" id="PTHR43404">
    <property type="entry name" value="LIPOPOLYSACCHARIDE CHOLINEPHOSPHOTRANSFERASE LICD"/>
    <property type="match status" value="1"/>
</dbReference>
<dbReference type="AlphaFoldDB" id="A0A315XQ92"/>
<dbReference type="OrthoDB" id="74704at2157"/>
<reference evidence="1 2" key="1">
    <citation type="submission" date="2017-03" db="EMBL/GenBank/DDBJ databases">
        <title>Genome sequence of Methanobrevibacter thaueri.</title>
        <authorList>
            <person name="Poehlein A."/>
            <person name="Seedorf H."/>
            <person name="Daniel R."/>
        </authorList>
    </citation>
    <scope>NUCLEOTIDE SEQUENCE [LARGE SCALE GENOMIC DNA]</scope>
    <source>
        <strain evidence="1 2">DSM 11995</strain>
    </source>
</reference>
<dbReference type="EMBL" id="MZGS01000006">
    <property type="protein sequence ID" value="PWB88340.1"/>
    <property type="molecule type" value="Genomic_DNA"/>
</dbReference>
<dbReference type="PANTHER" id="PTHR43404:SF2">
    <property type="entry name" value="LIPOPOLYSACCHARIDE CHOLINEPHOSPHOTRANSFERASE LICD"/>
    <property type="match status" value="1"/>
</dbReference>
<keyword evidence="2" id="KW-1185">Reference proteome</keyword>
<proteinExistence type="predicted"/>
<dbReference type="InterPro" id="IPR052942">
    <property type="entry name" value="LPS_cholinephosphotransferase"/>
</dbReference>
<name>A0A315XQ92_9EURY</name>
<accession>A0A315XQ92</accession>
<sequence length="249" mass="28998">MIFDRFGNNENEEIISDEEFISRKEFKKLKRLINAHQYHIDNVHMFYNLEPTPILRDMLNLSYELLSFFDNVCRKHGIIYWIDDDTLLNAVRNGQLMAFSEEISVAVMKSDLDKINDAIQLEIGQTGMSDLEYDLNALEISLMCSQIGAQLLCVAISAYDDIDGNVVKSPQNRKTERNNVFPINEIQLGDYSFSIPSHPNDYLKQMNGENYIRKISKLHDSSKLNRLKMNEDILKRHIRILEKANENFE</sequence>
<organism evidence="1 2">
    <name type="scientific">Methanobrevibacter thaueri</name>
    <dbReference type="NCBI Taxonomy" id="190975"/>
    <lineage>
        <taxon>Archaea</taxon>
        <taxon>Methanobacteriati</taxon>
        <taxon>Methanobacteriota</taxon>
        <taxon>Methanomada group</taxon>
        <taxon>Methanobacteria</taxon>
        <taxon>Methanobacteriales</taxon>
        <taxon>Methanobacteriaceae</taxon>
        <taxon>Methanobrevibacter</taxon>
    </lineage>
</organism>